<dbReference type="EMBL" id="PKMF04000129">
    <property type="protein sequence ID" value="KAK7848269.1"/>
    <property type="molecule type" value="Genomic_DNA"/>
</dbReference>
<evidence type="ECO:0000313" key="2">
    <source>
        <dbReference type="EMBL" id="KAK7848269.1"/>
    </source>
</evidence>
<feature type="compositionally biased region" description="Basic and acidic residues" evidence="1">
    <location>
        <begin position="61"/>
        <end position="76"/>
    </location>
</feature>
<protein>
    <submittedName>
        <fullName evidence="2">Uncharacterized protein</fullName>
    </submittedName>
</protein>
<feature type="compositionally biased region" description="Polar residues" evidence="1">
    <location>
        <begin position="77"/>
        <end position="91"/>
    </location>
</feature>
<accession>A0AAW0LBL2</accession>
<feature type="region of interest" description="Disordered" evidence="1">
    <location>
        <begin position="47"/>
        <end position="115"/>
    </location>
</feature>
<evidence type="ECO:0000256" key="1">
    <source>
        <dbReference type="SAM" id="MobiDB-lite"/>
    </source>
</evidence>
<keyword evidence="3" id="KW-1185">Reference proteome</keyword>
<proteinExistence type="predicted"/>
<gene>
    <name evidence="2" type="ORF">CFP56_005240</name>
</gene>
<comment type="caution">
    <text evidence="2">The sequence shown here is derived from an EMBL/GenBank/DDBJ whole genome shotgun (WGS) entry which is preliminary data.</text>
</comment>
<organism evidence="2 3">
    <name type="scientific">Quercus suber</name>
    <name type="common">Cork oak</name>
    <dbReference type="NCBI Taxonomy" id="58331"/>
    <lineage>
        <taxon>Eukaryota</taxon>
        <taxon>Viridiplantae</taxon>
        <taxon>Streptophyta</taxon>
        <taxon>Embryophyta</taxon>
        <taxon>Tracheophyta</taxon>
        <taxon>Spermatophyta</taxon>
        <taxon>Magnoliopsida</taxon>
        <taxon>eudicotyledons</taxon>
        <taxon>Gunneridae</taxon>
        <taxon>Pentapetalae</taxon>
        <taxon>rosids</taxon>
        <taxon>fabids</taxon>
        <taxon>Fagales</taxon>
        <taxon>Fagaceae</taxon>
        <taxon>Quercus</taxon>
    </lineage>
</organism>
<name>A0AAW0LBL2_QUESU</name>
<dbReference type="Proteomes" id="UP000237347">
    <property type="component" value="Unassembled WGS sequence"/>
</dbReference>
<reference evidence="2 3" key="1">
    <citation type="journal article" date="2018" name="Sci. Data">
        <title>The draft genome sequence of cork oak.</title>
        <authorList>
            <person name="Ramos A.M."/>
            <person name="Usie A."/>
            <person name="Barbosa P."/>
            <person name="Barros P.M."/>
            <person name="Capote T."/>
            <person name="Chaves I."/>
            <person name="Simoes F."/>
            <person name="Abreu I."/>
            <person name="Carrasquinho I."/>
            <person name="Faro C."/>
            <person name="Guimaraes J.B."/>
            <person name="Mendonca D."/>
            <person name="Nobrega F."/>
            <person name="Rodrigues L."/>
            <person name="Saibo N.J.M."/>
            <person name="Varela M.C."/>
            <person name="Egas C."/>
            <person name="Matos J."/>
            <person name="Miguel C.M."/>
            <person name="Oliveira M.M."/>
            <person name="Ricardo C.P."/>
            <person name="Goncalves S."/>
        </authorList>
    </citation>
    <scope>NUCLEOTIDE SEQUENCE [LARGE SCALE GENOMIC DNA]</scope>
    <source>
        <strain evidence="3">cv. HL8</strain>
    </source>
</reference>
<evidence type="ECO:0000313" key="3">
    <source>
        <dbReference type="Proteomes" id="UP000237347"/>
    </source>
</evidence>
<dbReference type="AlphaFoldDB" id="A0AAW0LBL2"/>
<sequence>MIRVSKVIMRANIIREKGLTEKIKENVPGVGRKPMIRTNKVTHFNYSPRLLRGPTSSGEQGVDKKIKENVPARSHDFNYSTRFQRGPTSSGKEGVDGEDPGEASWDSLGGVDVAY</sequence>